<evidence type="ECO:0000313" key="2">
    <source>
        <dbReference type="EMBL" id="CCH32511.1"/>
    </source>
</evidence>
<accession>K0K2G5</accession>
<sequence>MVFEFLESVFDALTKWSDAPNPPVPEGPFASVDERKGGEEGAGDQD</sequence>
<dbReference type="EMBL" id="HE804045">
    <property type="protein sequence ID" value="CCH32511.1"/>
    <property type="molecule type" value="Genomic_DNA"/>
</dbReference>
<dbReference type="Proteomes" id="UP000006281">
    <property type="component" value="Chromosome"/>
</dbReference>
<organism evidence="2 3">
    <name type="scientific">Saccharothrix espanaensis (strain ATCC 51144 / DSM 44229 / JCM 9112 / NBRC 15066 / NRRL 15764)</name>
    <dbReference type="NCBI Taxonomy" id="1179773"/>
    <lineage>
        <taxon>Bacteria</taxon>
        <taxon>Bacillati</taxon>
        <taxon>Actinomycetota</taxon>
        <taxon>Actinomycetes</taxon>
        <taxon>Pseudonocardiales</taxon>
        <taxon>Pseudonocardiaceae</taxon>
        <taxon>Saccharothrix</taxon>
    </lineage>
</organism>
<dbReference type="HOGENOM" id="CLU_3188682_0_0_11"/>
<gene>
    <name evidence="2" type="ordered locus">BN6_52470</name>
</gene>
<evidence type="ECO:0000313" key="3">
    <source>
        <dbReference type="Proteomes" id="UP000006281"/>
    </source>
</evidence>
<dbReference type="KEGG" id="sesp:BN6_52470"/>
<dbReference type="STRING" id="1179773.BN6_52470"/>
<feature type="region of interest" description="Disordered" evidence="1">
    <location>
        <begin position="15"/>
        <end position="46"/>
    </location>
</feature>
<protein>
    <submittedName>
        <fullName evidence="2">Uncharacterized protein</fullName>
    </submittedName>
</protein>
<name>K0K2G5_SACES</name>
<dbReference type="PATRIC" id="fig|1179773.3.peg.5279"/>
<evidence type="ECO:0000256" key="1">
    <source>
        <dbReference type="SAM" id="MobiDB-lite"/>
    </source>
</evidence>
<reference evidence="2 3" key="1">
    <citation type="journal article" date="2012" name="BMC Genomics">
        <title>Complete genome sequence of Saccharothrix espanaensis DSM 44229T and comparison to the other completely sequenced Pseudonocardiaceae.</title>
        <authorList>
            <person name="Strobel T."/>
            <person name="Al-Dilaimi A."/>
            <person name="Blom J."/>
            <person name="Gessner A."/>
            <person name="Kalinowski J."/>
            <person name="Luzhetska M."/>
            <person name="Puhler A."/>
            <person name="Szczepanowski R."/>
            <person name="Bechthold A."/>
            <person name="Ruckert C."/>
        </authorList>
    </citation>
    <scope>NUCLEOTIDE SEQUENCE [LARGE SCALE GENOMIC DNA]</scope>
    <source>
        <strain evidence="3">ATCC 51144 / DSM 44229 / JCM 9112 / NBRC 15066 / NRRL 15764</strain>
    </source>
</reference>
<keyword evidence="3" id="KW-1185">Reference proteome</keyword>
<dbReference type="AlphaFoldDB" id="K0K2G5"/>
<dbReference type="RefSeq" id="WP_015102623.1">
    <property type="nucleotide sequence ID" value="NC_019673.1"/>
</dbReference>
<proteinExistence type="predicted"/>